<evidence type="ECO:0000259" key="8">
    <source>
        <dbReference type="SMART" id="SM01115"/>
    </source>
</evidence>
<keyword evidence="4" id="KW-0747">Spliceosome</keyword>
<evidence type="ECO:0000256" key="4">
    <source>
        <dbReference type="ARBA" id="ARBA00022728"/>
    </source>
</evidence>
<comment type="caution">
    <text evidence="9">The sequence shown here is derived from an EMBL/GenBank/DDBJ whole genome shotgun (WGS) entry which is preliminary data.</text>
</comment>
<dbReference type="InterPro" id="IPR013170">
    <property type="entry name" value="mRNA_splic_Cwf21_dom"/>
</dbReference>
<evidence type="ECO:0000256" key="1">
    <source>
        <dbReference type="ARBA" id="ARBA00004123"/>
    </source>
</evidence>
<dbReference type="GO" id="GO:0006397">
    <property type="term" value="P:mRNA processing"/>
    <property type="evidence" value="ECO:0007669"/>
    <property type="project" value="UniProtKB-KW"/>
</dbReference>
<accession>A0AAE1FN17</accession>
<organism evidence="9 10">
    <name type="scientific">Petrolisthes cinctipes</name>
    <name type="common">Flat porcelain crab</name>
    <dbReference type="NCBI Taxonomy" id="88211"/>
    <lineage>
        <taxon>Eukaryota</taxon>
        <taxon>Metazoa</taxon>
        <taxon>Ecdysozoa</taxon>
        <taxon>Arthropoda</taxon>
        <taxon>Crustacea</taxon>
        <taxon>Multicrustacea</taxon>
        <taxon>Malacostraca</taxon>
        <taxon>Eumalacostraca</taxon>
        <taxon>Eucarida</taxon>
        <taxon>Decapoda</taxon>
        <taxon>Pleocyemata</taxon>
        <taxon>Anomura</taxon>
        <taxon>Galatheoidea</taxon>
        <taxon>Porcellanidae</taxon>
        <taxon>Petrolisthes</taxon>
    </lineage>
</organism>
<dbReference type="InterPro" id="IPR051372">
    <property type="entry name" value="CWC21"/>
</dbReference>
<keyword evidence="5" id="KW-0508">mRNA splicing</keyword>
<evidence type="ECO:0000256" key="3">
    <source>
        <dbReference type="ARBA" id="ARBA00022664"/>
    </source>
</evidence>
<comment type="subcellular location">
    <subcellularLocation>
        <location evidence="1">Nucleus</location>
    </subcellularLocation>
</comment>
<dbReference type="GO" id="GO:0005681">
    <property type="term" value="C:spliceosomal complex"/>
    <property type="evidence" value="ECO:0007669"/>
    <property type="project" value="UniProtKB-KW"/>
</dbReference>
<dbReference type="Proteomes" id="UP001286313">
    <property type="component" value="Unassembled WGS sequence"/>
</dbReference>
<proteinExistence type="inferred from homology"/>
<protein>
    <recommendedName>
        <fullName evidence="8">CWF21 domain-containing protein</fullName>
    </recommendedName>
</protein>
<evidence type="ECO:0000256" key="7">
    <source>
        <dbReference type="SAM" id="MobiDB-lite"/>
    </source>
</evidence>
<evidence type="ECO:0000256" key="5">
    <source>
        <dbReference type="ARBA" id="ARBA00023187"/>
    </source>
</evidence>
<dbReference type="PANTHER" id="PTHR36562">
    <property type="entry name" value="SERINE/ARGININE REPETITIVE MATRIX 2"/>
    <property type="match status" value="1"/>
</dbReference>
<dbReference type="SMART" id="SM01115">
    <property type="entry name" value="cwf21"/>
    <property type="match status" value="1"/>
</dbReference>
<comment type="similarity">
    <text evidence="2">Belongs to the CWC21 family.</text>
</comment>
<gene>
    <name evidence="9" type="ORF">Pcinc_019016</name>
</gene>
<evidence type="ECO:0000313" key="10">
    <source>
        <dbReference type="Proteomes" id="UP001286313"/>
    </source>
</evidence>
<dbReference type="EMBL" id="JAWQEG010001863">
    <property type="protein sequence ID" value="KAK3876167.1"/>
    <property type="molecule type" value="Genomic_DNA"/>
</dbReference>
<reference evidence="9" key="1">
    <citation type="submission" date="2023-10" db="EMBL/GenBank/DDBJ databases">
        <title>Genome assemblies of two species of porcelain crab, Petrolisthes cinctipes and Petrolisthes manimaculis (Anomura: Porcellanidae).</title>
        <authorList>
            <person name="Angst P."/>
        </authorList>
    </citation>
    <scope>NUCLEOTIDE SEQUENCE</scope>
    <source>
        <strain evidence="9">PB745_01</strain>
        <tissue evidence="9">Gill</tissue>
    </source>
</reference>
<feature type="domain" description="CWF21" evidence="8">
    <location>
        <begin position="67"/>
        <end position="112"/>
    </location>
</feature>
<evidence type="ECO:0000256" key="2">
    <source>
        <dbReference type="ARBA" id="ARBA00005954"/>
    </source>
</evidence>
<evidence type="ECO:0000313" key="9">
    <source>
        <dbReference type="EMBL" id="KAK3876167.1"/>
    </source>
</evidence>
<keyword evidence="10" id="KW-1185">Reference proteome</keyword>
<feature type="region of interest" description="Disordered" evidence="7">
    <location>
        <begin position="228"/>
        <end position="259"/>
    </location>
</feature>
<evidence type="ECO:0000256" key="6">
    <source>
        <dbReference type="ARBA" id="ARBA00023242"/>
    </source>
</evidence>
<keyword evidence="3" id="KW-0507">mRNA processing</keyword>
<dbReference type="Pfam" id="PF08312">
    <property type="entry name" value="cwf21"/>
    <property type="match status" value="1"/>
</dbReference>
<dbReference type="PANTHER" id="PTHR36562:SF5">
    <property type="entry name" value="SERINE_ARGININE REPETITIVE MATRIX 2"/>
    <property type="match status" value="1"/>
</dbReference>
<dbReference type="GO" id="GO:0008380">
    <property type="term" value="P:RNA splicing"/>
    <property type="evidence" value="ECO:0007669"/>
    <property type="project" value="UniProtKB-KW"/>
</dbReference>
<keyword evidence="6" id="KW-0539">Nucleus</keyword>
<name>A0AAE1FN17_PETCI</name>
<dbReference type="AlphaFoldDB" id="A0AAE1FN17"/>
<sequence length="259" mass="28682">MKTICVSTSKMYNGIGLETARGSGTNGYVQRNLALIRNTKNKIDFRTEEELQKLEDQRTKGPNAEIREHTRKRAIELKCAEMEDVMREQGYNEGEVEEKVGVFRAMLMEREQTQASRTSLIPTDHFGRPNWCCTPCHPVPATPPTLLPTTLAETVTINTSVAVVTPHPIVLAGSQHLDCTRRSAGSVPSAPPVRVRQPQDGLEMDSIMKPPGHRALRALEARHEGGAGLARAGGVGRSTPWGQKHAQDHLKARRPRRVM</sequence>